<evidence type="ECO:0000313" key="3">
    <source>
        <dbReference type="WBParaSite" id="Hba_20728"/>
    </source>
</evidence>
<organism evidence="2 3">
    <name type="scientific">Heterorhabditis bacteriophora</name>
    <name type="common">Entomopathogenic nematode worm</name>
    <dbReference type="NCBI Taxonomy" id="37862"/>
    <lineage>
        <taxon>Eukaryota</taxon>
        <taxon>Metazoa</taxon>
        <taxon>Ecdysozoa</taxon>
        <taxon>Nematoda</taxon>
        <taxon>Chromadorea</taxon>
        <taxon>Rhabditida</taxon>
        <taxon>Rhabditina</taxon>
        <taxon>Rhabditomorpha</taxon>
        <taxon>Strongyloidea</taxon>
        <taxon>Heterorhabditidae</taxon>
        <taxon>Heterorhabditis</taxon>
    </lineage>
</organism>
<feature type="transmembrane region" description="Helical" evidence="1">
    <location>
        <begin position="194"/>
        <end position="212"/>
    </location>
</feature>
<protein>
    <submittedName>
        <fullName evidence="3">Mab-21 domain-containing protein</fullName>
    </submittedName>
</protein>
<keyword evidence="2" id="KW-1185">Reference proteome</keyword>
<dbReference type="WBParaSite" id="Hba_20728">
    <property type="protein sequence ID" value="Hba_20728"/>
    <property type="gene ID" value="Hba_20728"/>
</dbReference>
<name>A0A1I7XSL4_HETBA</name>
<sequence>MRTTKVIMQVIDSDSKVESANYSACSLAPPTDLSTIRIMVENIVQEVRECIRSADPSEEVDGTLLRRLITAPLGKVKIVRDYCAGYVHHDALASRDQKRLISDLQQASSSVATTVSCQGKRKEISSNKNKFSPRYLSYEYVTEMFDMARDLHYGLDCFENFKIERQKPRFDQMYNIINQDNELMKVMFLMNIKLTSVCFIIYIFKVIFFQLAQPRVSFIHRRQDSDLPALTGRLLEVSIHVQAIDSSSWPENVIIYFDDRRNHTKRNGYDTLVEESFDSSSELMRSDVNFEEREKKEEKGTFQLLDVCPLPHYCVDDFTPDRKFFRAMHSEHKLLIEHVPPGVHVHAFSDRFVSNILLIPIHNFDFNHLPSLRVLRHGILCLQTCYKFFCLFKVNFNINQSLSFAIFIFQIYRDPPTDFKEYVKKYVENIWPRLRVRVLGWSEDCPPVFPTVNSKGFKIALKKIIGRIDTTIGFK</sequence>
<keyword evidence="1" id="KW-0472">Membrane</keyword>
<dbReference type="Proteomes" id="UP000095283">
    <property type="component" value="Unplaced"/>
</dbReference>
<evidence type="ECO:0000256" key="1">
    <source>
        <dbReference type="SAM" id="Phobius"/>
    </source>
</evidence>
<reference evidence="3" key="1">
    <citation type="submission" date="2016-11" db="UniProtKB">
        <authorList>
            <consortium name="WormBaseParasite"/>
        </authorList>
    </citation>
    <scope>IDENTIFICATION</scope>
</reference>
<keyword evidence="1" id="KW-0812">Transmembrane</keyword>
<proteinExistence type="predicted"/>
<accession>A0A1I7XSL4</accession>
<evidence type="ECO:0000313" key="2">
    <source>
        <dbReference type="Proteomes" id="UP000095283"/>
    </source>
</evidence>
<dbReference type="AlphaFoldDB" id="A0A1I7XSL4"/>
<keyword evidence="1" id="KW-1133">Transmembrane helix</keyword>